<dbReference type="EC" id="3.2.2.9" evidence="2"/>
<dbReference type="OrthoDB" id="9792278at2"/>
<protein>
    <recommendedName>
        <fullName evidence="2">adenosylhomocysteine nucleosidase</fullName>
        <ecNumber evidence="2">3.2.2.9</ecNumber>
    </recommendedName>
</protein>
<reference evidence="7 8" key="1">
    <citation type="journal article" date="2013" name="Environ. Microbiol.">
        <title>Genome analysis of Chitinivibrio alkaliphilus gen. nov., sp. nov., a novel extremely haloalkaliphilic anaerobic chitinolytic bacterium from the candidate phylum Termite Group 3.</title>
        <authorList>
            <person name="Sorokin D.Y."/>
            <person name="Gumerov V.M."/>
            <person name="Rakitin A.L."/>
            <person name="Beletsky A.V."/>
            <person name="Damste J.S."/>
            <person name="Muyzer G."/>
            <person name="Mardanov A.V."/>
            <person name="Ravin N.V."/>
        </authorList>
    </citation>
    <scope>NUCLEOTIDE SEQUENCE [LARGE SCALE GENOMIC DNA]</scope>
    <source>
        <strain evidence="7 8">ACht1</strain>
    </source>
</reference>
<dbReference type="GO" id="GO:0005829">
    <property type="term" value="C:cytosol"/>
    <property type="evidence" value="ECO:0007669"/>
    <property type="project" value="TreeGrafter"/>
</dbReference>
<dbReference type="InterPro" id="IPR035994">
    <property type="entry name" value="Nucleoside_phosphorylase_sf"/>
</dbReference>
<keyword evidence="5" id="KW-0486">Methionine biosynthesis</keyword>
<dbReference type="GO" id="GO:0019509">
    <property type="term" value="P:L-methionine salvage from methylthioadenosine"/>
    <property type="evidence" value="ECO:0007669"/>
    <property type="project" value="UniProtKB-UniPathway"/>
</dbReference>
<dbReference type="Proteomes" id="UP000017148">
    <property type="component" value="Unassembled WGS sequence"/>
</dbReference>
<dbReference type="eggNOG" id="COG0775">
    <property type="taxonomic scope" value="Bacteria"/>
</dbReference>
<dbReference type="UniPathway" id="UPA00904">
    <property type="reaction ID" value="UER00871"/>
</dbReference>
<dbReference type="NCBIfam" id="TIGR01704">
    <property type="entry name" value="MTA_SAH-Nsdase"/>
    <property type="match status" value="1"/>
</dbReference>
<evidence type="ECO:0000256" key="5">
    <source>
        <dbReference type="ARBA" id="ARBA00023167"/>
    </source>
</evidence>
<dbReference type="CDD" id="cd09008">
    <property type="entry name" value="MTAN"/>
    <property type="match status" value="1"/>
</dbReference>
<dbReference type="GO" id="GO:0008782">
    <property type="term" value="F:adenosylhomocysteine nucleosidase activity"/>
    <property type="evidence" value="ECO:0007669"/>
    <property type="project" value="UniProtKB-EC"/>
</dbReference>
<evidence type="ECO:0000256" key="3">
    <source>
        <dbReference type="ARBA" id="ARBA00022605"/>
    </source>
</evidence>
<dbReference type="Pfam" id="PF01048">
    <property type="entry name" value="PNP_UDP_1"/>
    <property type="match status" value="1"/>
</dbReference>
<proteinExistence type="predicted"/>
<evidence type="ECO:0000313" key="8">
    <source>
        <dbReference type="Proteomes" id="UP000017148"/>
    </source>
</evidence>
<sequence length="237" mass="25919">MKIGVLLTGHTSFAWLQEQLEKKQATRLGLNTYVHGFYGKTEVVAVSTSHGKVATSLAATVLAIHFSVDQLFLFGFCGSLRNNIIPGDIIVPESFVQYDADVSALGGTTCEIPLHGFSRFSANKDLTHRIIEILSLSKEIKQGSLHRGCMGSADTFVADRQRRNRISKISPEILTVDMESASLAHVGYEYNLPIAVIKLVSDTADHSAVSEYESFIKEGEKTLLPPLISKLLSHVTT</sequence>
<dbReference type="STRING" id="1313304.CALK_0304"/>
<evidence type="ECO:0000313" key="7">
    <source>
        <dbReference type="EMBL" id="ERP39137.1"/>
    </source>
</evidence>
<evidence type="ECO:0000259" key="6">
    <source>
        <dbReference type="Pfam" id="PF01048"/>
    </source>
</evidence>
<gene>
    <name evidence="7" type="ORF">CALK_0304</name>
</gene>
<dbReference type="Gene3D" id="3.40.50.1580">
    <property type="entry name" value="Nucleoside phosphorylase domain"/>
    <property type="match status" value="1"/>
</dbReference>
<dbReference type="EMBL" id="ASJR01000002">
    <property type="protein sequence ID" value="ERP39137.1"/>
    <property type="molecule type" value="Genomic_DNA"/>
</dbReference>
<keyword evidence="3" id="KW-0028">Amino-acid biosynthesis</keyword>
<dbReference type="RefSeq" id="WP_022635850.1">
    <property type="nucleotide sequence ID" value="NZ_ASJR01000002.1"/>
</dbReference>
<comment type="pathway">
    <text evidence="1">Amino-acid biosynthesis; L-methionine biosynthesis via salvage pathway; S-methyl-5-thio-alpha-D-ribose 1-phosphate from S-methyl-5'-thioadenosine (hydrolase route): step 1/2.</text>
</comment>
<dbReference type="PANTHER" id="PTHR46832">
    <property type="entry name" value="5'-METHYLTHIOADENOSINE/S-ADENOSYLHOMOCYSTEINE NUCLEOSIDASE"/>
    <property type="match status" value="1"/>
</dbReference>
<evidence type="ECO:0000256" key="1">
    <source>
        <dbReference type="ARBA" id="ARBA00004945"/>
    </source>
</evidence>
<keyword evidence="4" id="KW-0378">Hydrolase</keyword>
<dbReference type="GO" id="GO:0009164">
    <property type="term" value="P:nucleoside catabolic process"/>
    <property type="evidence" value="ECO:0007669"/>
    <property type="project" value="InterPro"/>
</dbReference>
<dbReference type="InterPro" id="IPR000845">
    <property type="entry name" value="Nucleoside_phosphorylase_d"/>
</dbReference>
<dbReference type="AlphaFoldDB" id="U7DAT1"/>
<comment type="caution">
    <text evidence="7">The sequence shown here is derived from an EMBL/GenBank/DDBJ whole genome shotgun (WGS) entry which is preliminary data.</text>
</comment>
<evidence type="ECO:0000256" key="4">
    <source>
        <dbReference type="ARBA" id="ARBA00022801"/>
    </source>
</evidence>
<organism evidence="7 8">
    <name type="scientific">Chitinivibrio alkaliphilus ACht1</name>
    <dbReference type="NCBI Taxonomy" id="1313304"/>
    <lineage>
        <taxon>Bacteria</taxon>
        <taxon>Pseudomonadati</taxon>
        <taxon>Fibrobacterota</taxon>
        <taxon>Chitinivibrionia</taxon>
        <taxon>Chitinivibrionales</taxon>
        <taxon>Chitinivibrionaceae</taxon>
        <taxon>Chitinivibrio</taxon>
    </lineage>
</organism>
<dbReference type="InterPro" id="IPR010049">
    <property type="entry name" value="MTA_SAH_Nsdase"/>
</dbReference>
<dbReference type="SUPFAM" id="SSF53167">
    <property type="entry name" value="Purine and uridine phosphorylases"/>
    <property type="match status" value="1"/>
</dbReference>
<keyword evidence="8" id="KW-1185">Reference proteome</keyword>
<feature type="domain" description="Nucleoside phosphorylase" evidence="6">
    <location>
        <begin position="16"/>
        <end position="221"/>
    </location>
</feature>
<accession>U7DAT1</accession>
<dbReference type="GO" id="GO:0008930">
    <property type="term" value="F:methylthioadenosine nucleosidase activity"/>
    <property type="evidence" value="ECO:0007669"/>
    <property type="project" value="InterPro"/>
</dbReference>
<evidence type="ECO:0000256" key="2">
    <source>
        <dbReference type="ARBA" id="ARBA00011974"/>
    </source>
</evidence>
<dbReference type="GO" id="GO:0019284">
    <property type="term" value="P:L-methionine salvage from S-adenosylmethionine"/>
    <property type="evidence" value="ECO:0007669"/>
    <property type="project" value="TreeGrafter"/>
</dbReference>
<name>U7DAT1_9BACT</name>
<dbReference type="PANTHER" id="PTHR46832:SF1">
    <property type="entry name" value="5'-METHYLTHIOADENOSINE_S-ADENOSYLHOMOCYSTEINE NUCLEOSIDASE"/>
    <property type="match status" value="1"/>
</dbReference>